<dbReference type="EMBL" id="PP542043">
    <property type="protein sequence ID" value="XDO01932.1"/>
    <property type="molecule type" value="Genomic_DNA"/>
</dbReference>
<keyword evidence="1" id="KW-1133">Transmembrane helix</keyword>
<evidence type="ECO:0000256" key="1">
    <source>
        <dbReference type="SAM" id="Phobius"/>
    </source>
</evidence>
<reference evidence="2" key="1">
    <citation type="submission" date="2024-03" db="EMBL/GenBank/DDBJ databases">
        <title>Eukaryotic viruses encode the ribosomal protein eL40.</title>
        <authorList>
            <person name="Thomy J."/>
            <person name="Schvarcz C.R."/>
            <person name="McBeain K.A."/>
            <person name="Edwards K.F."/>
            <person name="Steward G.F."/>
        </authorList>
    </citation>
    <scope>NUCLEOTIDE SEQUENCE</scope>
    <source>
        <strain evidence="2">FloV-SA2</strain>
    </source>
</reference>
<organism evidence="2">
    <name type="scientific">Florenciella sp. virus SA2</name>
    <dbReference type="NCBI Taxonomy" id="3240092"/>
    <lineage>
        <taxon>Viruses</taxon>
    </lineage>
</organism>
<keyword evidence="1" id="KW-0472">Membrane</keyword>
<gene>
    <name evidence="2" type="ORF">FloV-SA2_00110</name>
</gene>
<name>A0AB39JBC3_9VIRU</name>
<protein>
    <submittedName>
        <fullName evidence="2">Uncharacterized protein</fullName>
    </submittedName>
</protein>
<sequence length="64" mass="7653">MSLSVIYLRANRNISNEIINDFNNSDCEFMCIFILCSFSVLVLMYFKFCAEALFNYPFRRYNNI</sequence>
<evidence type="ECO:0000313" key="2">
    <source>
        <dbReference type="EMBL" id="XDO01932.1"/>
    </source>
</evidence>
<feature type="transmembrane region" description="Helical" evidence="1">
    <location>
        <begin position="32"/>
        <end position="54"/>
    </location>
</feature>
<proteinExistence type="predicted"/>
<accession>A0AB39JBC3</accession>
<keyword evidence="1" id="KW-0812">Transmembrane</keyword>